<dbReference type="Proteomes" id="UP000754750">
    <property type="component" value="Unassembled WGS sequence"/>
</dbReference>
<name>A0A928Q607_9FIRM</name>
<dbReference type="GO" id="GO:0005829">
    <property type="term" value="C:cytosol"/>
    <property type="evidence" value="ECO:0007669"/>
    <property type="project" value="TreeGrafter"/>
</dbReference>
<dbReference type="CDD" id="cd01297">
    <property type="entry name" value="D-aminoacylase"/>
    <property type="match status" value="1"/>
</dbReference>
<proteinExistence type="predicted"/>
<dbReference type="PANTHER" id="PTHR11647:SF1">
    <property type="entry name" value="COLLAPSIN RESPONSE MEDIATOR PROTEIN"/>
    <property type="match status" value="1"/>
</dbReference>
<organism evidence="2 3">
    <name type="scientific">Faecalispora sporosphaeroides</name>
    <dbReference type="NCBI Taxonomy" id="1549"/>
    <lineage>
        <taxon>Bacteria</taxon>
        <taxon>Bacillati</taxon>
        <taxon>Bacillota</taxon>
        <taxon>Clostridia</taxon>
        <taxon>Eubacteriales</taxon>
        <taxon>Oscillospiraceae</taxon>
        <taxon>Faecalispora</taxon>
    </lineage>
</organism>
<feature type="domain" description="Amidohydrolase 3" evidence="1">
    <location>
        <begin position="44"/>
        <end position="509"/>
    </location>
</feature>
<comment type="caution">
    <text evidence="2">The sequence shown here is derived from an EMBL/GenBank/DDBJ whole genome shotgun (WGS) entry which is preliminary data.</text>
</comment>
<dbReference type="InterPro" id="IPR032466">
    <property type="entry name" value="Metal_Hydrolase"/>
</dbReference>
<dbReference type="InterPro" id="IPR011059">
    <property type="entry name" value="Metal-dep_hydrolase_composite"/>
</dbReference>
<sequence length="530" mass="58085">MYDLVIKNGILADGTRAKRKRADLCIEGGIIAAVCERFEGEAGQVLDAHGQIVAPGFIDIHTHSDASPLIQDFEPQAKLFQGVTLEITGNCGVSTIPSNDRYRKEINRYYQGTLAIPMGALELREDSVSDVAKRAELAPPSTHYGMLVGHGTLRGSVMGFGLRDPEPAELEQMEQVLDREMKRGAFGMSLGLIYPPSSFGKVDEIAALAKVVKRHNGIVSVHMRSEGPRIFEAVDEMLEVTRRSGVHLQISHLKLMGRPQWGRAEELLQKLEDARAEGLTITCDQYPYTATSTSLTALCPKWAFDGGLQKLVERLEEPTPRLLSEIRAEMENRGGAEAVMIVSTMDHMPEANGRNLAELSELLGCPPEEAAARCLVKSQGSVACNYFCLNQEDMLRIMKDMRIAVGSDGVNYPFDSAVMDVEVHPRSYGTFPRFLQTVREHRLMPLEDAVYKMTGLPAEILGLTDRGVIAPGKAADLTVFDENAVEDRCTYLDSNQKPAGITHVIVGGVPALKNGERTASKTGKILLHTT</sequence>
<dbReference type="InterPro" id="IPR050378">
    <property type="entry name" value="Metallo-dep_Hydrolases_sf"/>
</dbReference>
<dbReference type="AlphaFoldDB" id="A0A928Q607"/>
<dbReference type="PANTHER" id="PTHR11647">
    <property type="entry name" value="HYDRANTOINASE/DIHYDROPYRIMIDINASE FAMILY MEMBER"/>
    <property type="match status" value="1"/>
</dbReference>
<dbReference type="SUPFAM" id="SSF51338">
    <property type="entry name" value="Composite domain of metallo-dependent hydrolases"/>
    <property type="match status" value="1"/>
</dbReference>
<dbReference type="Pfam" id="PF07969">
    <property type="entry name" value="Amidohydro_3"/>
    <property type="match status" value="1"/>
</dbReference>
<accession>A0A928Q607</accession>
<evidence type="ECO:0000259" key="1">
    <source>
        <dbReference type="Pfam" id="PF07969"/>
    </source>
</evidence>
<evidence type="ECO:0000313" key="2">
    <source>
        <dbReference type="EMBL" id="MBE6834392.1"/>
    </source>
</evidence>
<dbReference type="InterPro" id="IPR013108">
    <property type="entry name" value="Amidohydro_3"/>
</dbReference>
<dbReference type="Gene3D" id="2.30.40.10">
    <property type="entry name" value="Urease, subunit C, domain 1"/>
    <property type="match status" value="1"/>
</dbReference>
<dbReference type="RefSeq" id="WP_326840856.1">
    <property type="nucleotide sequence ID" value="NZ_SVNY01000007.1"/>
</dbReference>
<dbReference type="Gene3D" id="3.30.1490.130">
    <property type="entry name" value="D-aminoacylase. Domain 3"/>
    <property type="match status" value="1"/>
</dbReference>
<dbReference type="Gene3D" id="3.20.20.140">
    <property type="entry name" value="Metal-dependent hydrolases"/>
    <property type="match status" value="1"/>
</dbReference>
<dbReference type="GO" id="GO:0016811">
    <property type="term" value="F:hydrolase activity, acting on carbon-nitrogen (but not peptide) bonds, in linear amides"/>
    <property type="evidence" value="ECO:0007669"/>
    <property type="project" value="InterPro"/>
</dbReference>
<dbReference type="EMBL" id="SVNY01000007">
    <property type="protein sequence ID" value="MBE6834392.1"/>
    <property type="molecule type" value="Genomic_DNA"/>
</dbReference>
<dbReference type="GO" id="GO:0016812">
    <property type="term" value="F:hydrolase activity, acting on carbon-nitrogen (but not peptide) bonds, in cyclic amides"/>
    <property type="evidence" value="ECO:0007669"/>
    <property type="project" value="TreeGrafter"/>
</dbReference>
<dbReference type="SUPFAM" id="SSF51556">
    <property type="entry name" value="Metallo-dependent hydrolases"/>
    <property type="match status" value="1"/>
</dbReference>
<gene>
    <name evidence="2" type="ORF">E7512_12600</name>
</gene>
<dbReference type="InterPro" id="IPR023100">
    <property type="entry name" value="D-aminoacylase_insert_dom_sf"/>
</dbReference>
<evidence type="ECO:0000313" key="3">
    <source>
        <dbReference type="Proteomes" id="UP000754750"/>
    </source>
</evidence>
<reference evidence="2" key="1">
    <citation type="submission" date="2019-04" db="EMBL/GenBank/DDBJ databases">
        <title>Evolution of Biomass-Degrading Anaerobic Consortia Revealed by Metagenomics.</title>
        <authorList>
            <person name="Peng X."/>
        </authorList>
    </citation>
    <scope>NUCLEOTIDE SEQUENCE</scope>
    <source>
        <strain evidence="2">SIG551</strain>
    </source>
</reference>
<protein>
    <submittedName>
        <fullName evidence="2">D-aminoacylase</fullName>
    </submittedName>
</protein>